<gene>
    <name evidence="1" type="ORF">CA267_001895</name>
</gene>
<organism evidence="1 2">
    <name type="scientific">Alteromonas pelagimontana</name>
    <dbReference type="NCBI Taxonomy" id="1858656"/>
    <lineage>
        <taxon>Bacteria</taxon>
        <taxon>Pseudomonadati</taxon>
        <taxon>Pseudomonadota</taxon>
        <taxon>Gammaproteobacteria</taxon>
        <taxon>Alteromonadales</taxon>
        <taxon>Alteromonadaceae</taxon>
        <taxon>Alteromonas/Salinimonas group</taxon>
        <taxon>Alteromonas</taxon>
    </lineage>
</organism>
<protein>
    <submittedName>
        <fullName evidence="1">Uncharacterized protein</fullName>
    </submittedName>
</protein>
<dbReference type="Proteomes" id="UP000219285">
    <property type="component" value="Chromosome"/>
</dbReference>
<dbReference type="KEGG" id="apel:CA267_001895"/>
<proteinExistence type="predicted"/>
<dbReference type="AlphaFoldDB" id="A0A6M4MBW1"/>
<reference evidence="2" key="1">
    <citation type="submission" date="2014-12" db="EMBL/GenBank/DDBJ databases">
        <title>Complete genome sequence of a multi-drug resistant Klebsiella pneumoniae.</title>
        <authorList>
            <person name="Hua X."/>
            <person name="Chen Q."/>
            <person name="Li X."/>
            <person name="Feng Y."/>
            <person name="Ruan Z."/>
            <person name="Yu Y."/>
        </authorList>
    </citation>
    <scope>NUCLEOTIDE SEQUENCE [LARGE SCALE GENOMIC DNA]</scope>
    <source>
        <strain evidence="2">5.12</strain>
    </source>
</reference>
<keyword evidence="2" id="KW-1185">Reference proteome</keyword>
<sequence length="151" mass="16294">MSNGGYTSYIEGLTVKQPDQYGLYALLPKNEKGKESMSNGDAATHTLKLEVENAEQIAAQLEQLTESELLKSLSEGSRNFLLHSLDRGLLDFAVSTDSSAPGAGDLVMRFGIVRLLELLATALGTFESEFNAGHNDSLSIDSKSNHTRGTE</sequence>
<evidence type="ECO:0000313" key="1">
    <source>
        <dbReference type="EMBL" id="QJR79636.1"/>
    </source>
</evidence>
<evidence type="ECO:0000313" key="2">
    <source>
        <dbReference type="Proteomes" id="UP000219285"/>
    </source>
</evidence>
<dbReference type="RefSeq" id="WP_170669003.1">
    <property type="nucleotide sequence ID" value="NZ_CP052766.1"/>
</dbReference>
<accession>A0A6M4MBW1</accession>
<reference evidence="1 2" key="2">
    <citation type="submission" date="2020-04" db="EMBL/GenBank/DDBJ databases">
        <title>Complete genome sequence of Alteromonas pelagimontana 5.12T.</title>
        <authorList>
            <person name="Sinha R.K."/>
            <person name="Krishnan K.P."/>
            <person name="Kurian J.P."/>
        </authorList>
    </citation>
    <scope>NUCLEOTIDE SEQUENCE [LARGE SCALE GENOMIC DNA]</scope>
    <source>
        <strain evidence="1 2">5.12</strain>
    </source>
</reference>
<dbReference type="EMBL" id="CP052766">
    <property type="protein sequence ID" value="QJR79636.1"/>
    <property type="molecule type" value="Genomic_DNA"/>
</dbReference>
<name>A0A6M4MBW1_9ALTE</name>